<proteinExistence type="predicted"/>
<keyword evidence="4" id="KW-1185">Reference proteome</keyword>
<name>A0ABR4HUJ7_9EURO</name>
<feature type="transmembrane region" description="Helical" evidence="2">
    <location>
        <begin position="314"/>
        <end position="334"/>
    </location>
</feature>
<feature type="compositionally biased region" description="Polar residues" evidence="1">
    <location>
        <begin position="426"/>
        <end position="436"/>
    </location>
</feature>
<keyword evidence="2" id="KW-1133">Transmembrane helix</keyword>
<accession>A0ABR4HUJ7</accession>
<organism evidence="3 4">
    <name type="scientific">Aspergillus granulosus</name>
    <dbReference type="NCBI Taxonomy" id="176169"/>
    <lineage>
        <taxon>Eukaryota</taxon>
        <taxon>Fungi</taxon>
        <taxon>Dikarya</taxon>
        <taxon>Ascomycota</taxon>
        <taxon>Pezizomycotina</taxon>
        <taxon>Eurotiomycetes</taxon>
        <taxon>Eurotiomycetidae</taxon>
        <taxon>Eurotiales</taxon>
        <taxon>Aspergillaceae</taxon>
        <taxon>Aspergillus</taxon>
        <taxon>Aspergillus subgen. Nidulantes</taxon>
    </lineage>
</organism>
<feature type="region of interest" description="Disordered" evidence="1">
    <location>
        <begin position="426"/>
        <end position="446"/>
    </location>
</feature>
<sequence length="498" mass="55695">MALSEHAASLLATFSLLTATISYLISPNLQNSLIQGVKWNMWLFSPFLSGASAMAVVTLLIGYRILNLTETNVGLSLLIHGGFPPNHGHGFWSRFARRAFLAGATLPLYIMLLVSANDRLIQGITTTLIAQTVLAEVSTFYCVTSYEVRRGWPRCVLVVRSTLLTDYLTQDHAKNEGKPSGPKKRNKHINIASTPALRDNLCDRVHQLSLLAAEPDSTSASHFVLLEQMPKLKRLFYPVALAGWMCGHWRCLIYVILHIAVLAIWWSWLLIELVSTTWLLHCELEPVTLQLASKLLECDILNGVLLTLYDLCTALFILIFTYIASTILVIRLFFFTPLITRLPNQIYILQRMQQKFQDLAEAAPTTHQVLKALLIHFIPGISSYYGSIALATRAIGLTKEKLSFILEIIVISTLYITVYCLPVGSDQASSEPNVATSRKRQGTQDLDTTVSGLAHSDAKKELPRAESEFPQTPKELRSAIFRLAIVVPTLTVWIFLYR</sequence>
<dbReference type="EMBL" id="JBFXLT010000011">
    <property type="protein sequence ID" value="KAL2819166.1"/>
    <property type="molecule type" value="Genomic_DNA"/>
</dbReference>
<keyword evidence="2" id="KW-0812">Transmembrane</keyword>
<reference evidence="3 4" key="1">
    <citation type="submission" date="2024-07" db="EMBL/GenBank/DDBJ databases">
        <title>Section-level genome sequencing and comparative genomics of Aspergillus sections Usti and Cavernicolus.</title>
        <authorList>
            <consortium name="Lawrence Berkeley National Laboratory"/>
            <person name="Nybo J.L."/>
            <person name="Vesth T.C."/>
            <person name="Theobald S."/>
            <person name="Frisvad J.C."/>
            <person name="Larsen T.O."/>
            <person name="Kjaerboelling I."/>
            <person name="Rothschild-Mancinelli K."/>
            <person name="Lyhne E.K."/>
            <person name="Kogle M.E."/>
            <person name="Barry K."/>
            <person name="Clum A."/>
            <person name="Na H."/>
            <person name="Ledsgaard L."/>
            <person name="Lin J."/>
            <person name="Lipzen A."/>
            <person name="Kuo A."/>
            <person name="Riley R."/>
            <person name="Mondo S."/>
            <person name="Labutti K."/>
            <person name="Haridas S."/>
            <person name="Pangalinan J."/>
            <person name="Salamov A.A."/>
            <person name="Simmons B.A."/>
            <person name="Magnuson J.K."/>
            <person name="Chen J."/>
            <person name="Drula E."/>
            <person name="Henrissat B."/>
            <person name="Wiebenga A."/>
            <person name="Lubbers R.J."/>
            <person name="Gomes A.C."/>
            <person name="Makela M.R."/>
            <person name="Stajich J."/>
            <person name="Grigoriev I.V."/>
            <person name="Mortensen U.H."/>
            <person name="De Vries R.P."/>
            <person name="Baker S.E."/>
            <person name="Andersen M.R."/>
        </authorList>
    </citation>
    <scope>NUCLEOTIDE SEQUENCE [LARGE SCALE GENOMIC DNA]</scope>
    <source>
        <strain evidence="3 4">CBS 588.65</strain>
    </source>
</reference>
<evidence type="ECO:0000313" key="3">
    <source>
        <dbReference type="EMBL" id="KAL2819166.1"/>
    </source>
</evidence>
<feature type="transmembrane region" description="Helical" evidence="2">
    <location>
        <begin position="251"/>
        <end position="271"/>
    </location>
</feature>
<comment type="caution">
    <text evidence="3">The sequence shown here is derived from an EMBL/GenBank/DDBJ whole genome shotgun (WGS) entry which is preliminary data.</text>
</comment>
<feature type="transmembrane region" description="Helical" evidence="2">
    <location>
        <begin position="95"/>
        <end position="114"/>
    </location>
</feature>
<feature type="transmembrane region" description="Helical" evidence="2">
    <location>
        <begin position="6"/>
        <end position="26"/>
    </location>
</feature>
<keyword evidence="2" id="KW-0472">Membrane</keyword>
<feature type="transmembrane region" description="Helical" evidence="2">
    <location>
        <begin position="479"/>
        <end position="497"/>
    </location>
</feature>
<feature type="transmembrane region" description="Helical" evidence="2">
    <location>
        <begin position="402"/>
        <end position="424"/>
    </location>
</feature>
<evidence type="ECO:0000256" key="1">
    <source>
        <dbReference type="SAM" id="MobiDB-lite"/>
    </source>
</evidence>
<feature type="transmembrane region" description="Helical" evidence="2">
    <location>
        <begin position="47"/>
        <end position="66"/>
    </location>
</feature>
<gene>
    <name evidence="3" type="ORF">BJX63DRAFT_30836</name>
</gene>
<protein>
    <submittedName>
        <fullName evidence="3">Uncharacterized protein</fullName>
    </submittedName>
</protein>
<evidence type="ECO:0000313" key="4">
    <source>
        <dbReference type="Proteomes" id="UP001610334"/>
    </source>
</evidence>
<evidence type="ECO:0000256" key="2">
    <source>
        <dbReference type="SAM" id="Phobius"/>
    </source>
</evidence>
<dbReference type="Proteomes" id="UP001610334">
    <property type="component" value="Unassembled WGS sequence"/>
</dbReference>